<protein>
    <submittedName>
        <fullName evidence="1">Uncharacterized protein</fullName>
    </submittedName>
</protein>
<name>E9RJ72_BACNA</name>
<dbReference type="AlphaFoldDB" id="E9RJ72"/>
<evidence type="ECO:0000313" key="1">
    <source>
        <dbReference type="EMBL" id="BAJ76987.1"/>
    </source>
</evidence>
<reference evidence="1" key="1">
    <citation type="journal article" date="2006" name="Biosci. Biotechnol. Biochem.">
        <title>Conjugational transfer kinetics of pLS20 between Bacillus subtilis in liquid medium.</title>
        <authorList>
            <person name="Itaya M."/>
            <person name="Sakaya N."/>
            <person name="Matsunaga S."/>
            <person name="Fujita K."/>
            <person name="Kaneko S."/>
        </authorList>
    </citation>
    <scope>NUCLEOTIDE SEQUENCE</scope>
    <source>
        <strain evidence="1">IFO 3335</strain>
        <plasmid evidence="1">pLS20</plasmid>
    </source>
</reference>
<accession>E9RJ72</accession>
<dbReference type="EMBL" id="AB615352">
    <property type="protein sequence ID" value="BAJ76987.1"/>
    <property type="molecule type" value="Genomic_DNA"/>
</dbReference>
<dbReference type="RefSeq" id="WP_013603269.1">
    <property type="nucleotide sequence ID" value="NC_015148.1"/>
</dbReference>
<organism evidence="1">
    <name type="scientific">Bacillus subtilis subsp. natto</name>
    <dbReference type="NCBI Taxonomy" id="86029"/>
    <lineage>
        <taxon>Bacteria</taxon>
        <taxon>Bacillati</taxon>
        <taxon>Bacillota</taxon>
        <taxon>Bacilli</taxon>
        <taxon>Bacillales</taxon>
        <taxon>Bacillaceae</taxon>
        <taxon>Bacillus</taxon>
    </lineage>
</organism>
<sequence length="48" mass="5352">MVLEAALAASKQARCLLLIKENFSFPSIRPPKAAKKPGYLKPDFTMLF</sequence>
<proteinExistence type="predicted"/>
<reference evidence="1" key="2">
    <citation type="submission" date="2011-02" db="EMBL/GenBank/DDBJ databases">
        <title>Host Range of a conjugational plasmid pLS20 originated from Bacillus subtilis (natto).</title>
        <authorList>
            <person name="Itaya M."/>
        </authorList>
    </citation>
    <scope>NUCLEOTIDE SEQUENCE</scope>
    <source>
        <strain evidence="1">IFO 3335</strain>
        <plasmid evidence="1">pLS20</plasmid>
    </source>
</reference>
<geneLocation type="plasmid" evidence="1">
    <name>pLS20</name>
</geneLocation>
<keyword evidence="1" id="KW-0614">Plasmid</keyword>